<evidence type="ECO:0000256" key="1">
    <source>
        <dbReference type="SAM" id="MobiDB-lite"/>
    </source>
</evidence>
<reference evidence="2" key="1">
    <citation type="submission" date="2010-04" db="EMBL/GenBank/DDBJ databases">
        <title>Complete nucleotide sequence of Nocardiopsis linear plasmid pNPL1.</title>
        <authorList>
            <person name="Tian X.-L."/>
            <person name="Zhong L."/>
            <person name="Cheng Q.-X."/>
            <person name="Chen Z.-H."/>
            <person name="Zhou M."/>
            <person name="Wang T."/>
            <person name="Fan Y."/>
            <person name="Yang Y."/>
            <person name="Guo P."/>
            <person name="Xia H.-Y."/>
            <person name="Qin Z.-J."/>
        </authorList>
    </citation>
    <scope>NUCLEOTIDE SEQUENCE</scope>
    <source>
        <strain evidence="2">25L-1-1c</strain>
        <plasmid evidence="2">pNPL1</plasmid>
    </source>
</reference>
<dbReference type="AlphaFoldDB" id="R4HCV8"/>
<name>R4HCV8_9ACTN</name>
<feature type="region of interest" description="Disordered" evidence="1">
    <location>
        <begin position="1"/>
        <end position="33"/>
    </location>
</feature>
<protein>
    <submittedName>
        <fullName evidence="2">PNPL.16</fullName>
    </submittedName>
</protein>
<evidence type="ECO:0000313" key="2">
    <source>
        <dbReference type="EMBL" id="AEC12509.1"/>
    </source>
</evidence>
<feature type="compositionally biased region" description="Basic and acidic residues" evidence="1">
    <location>
        <begin position="10"/>
        <end position="24"/>
    </location>
</feature>
<dbReference type="EMBL" id="HM102370">
    <property type="protein sequence ID" value="AEC12509.1"/>
    <property type="molecule type" value="Genomic_DNA"/>
</dbReference>
<sequence>MAARSSPDPPEPHTHTQQRRDDMSHTVGPITITPDTAGARIDIAAGISDADRETVHRHLTDPGGLAGLLAALAAPTTPERGDELTDTLNGLATAKLLAERYTPRLALIARDRDAWSWRRIGAAIGTSHSTAERQVTAIRRQWASAGLWVDAAGVHDGTTAASRHLDEADRITVAQGLAHARESKGRVWETPVTFTVPPLVAGSPITVTVHHRDDAGPGHTSQITLY</sequence>
<organism evidence="2">
    <name type="scientific">Nocardiopsis sp. 25L-1-1c</name>
    <dbReference type="NCBI Taxonomy" id="1009683"/>
    <lineage>
        <taxon>Bacteria</taxon>
        <taxon>Bacillati</taxon>
        <taxon>Actinomycetota</taxon>
        <taxon>Actinomycetes</taxon>
        <taxon>Streptosporangiales</taxon>
        <taxon>Nocardiopsidaceae</taxon>
        <taxon>Nocardiopsis</taxon>
    </lineage>
</organism>
<proteinExistence type="predicted"/>
<accession>R4HCV8</accession>
<geneLocation type="plasmid" evidence="2">
    <name>pNPL1</name>
</geneLocation>
<keyword evidence="2" id="KW-0614">Plasmid</keyword>